<evidence type="ECO:0000313" key="3">
    <source>
        <dbReference type="Proteomes" id="UP000019147"/>
    </source>
</evidence>
<feature type="transmembrane region" description="Helical" evidence="1">
    <location>
        <begin position="59"/>
        <end position="77"/>
    </location>
</feature>
<reference evidence="2 3" key="1">
    <citation type="journal article" date="2014" name="Syst. Appl. Microbiol.">
        <title>Evidence for the existence of two new members of the family Chlamydiaceae and proposal of Chlamydia avium sp. nov. and Chlamydia gallinacea sp. nov.</title>
        <authorList>
            <person name="Sachse K."/>
            <person name="Laroucau K."/>
            <person name="Riege K."/>
            <person name="Wehner S."/>
            <person name="Dilcher M."/>
            <person name="Creasy H.H."/>
            <person name="Weidmann M."/>
            <person name="Myers G."/>
            <person name="Vorimore F."/>
            <person name="Vicari N."/>
            <person name="Magnino S."/>
            <person name="Liebler-Tenorio E."/>
            <person name="Ruettger A."/>
            <person name="Bavoil P.M."/>
            <person name="Hufert F.T."/>
            <person name="Rossello-Mora R."/>
            <person name="Marz M."/>
        </authorList>
    </citation>
    <scope>NUCLEOTIDE SEQUENCE [LARGE SCALE GENOMIC DNA]</scope>
    <source>
        <strain evidence="2 3">08-1274/3</strain>
    </source>
</reference>
<organism evidence="2 3">
    <name type="scientific">Chlamydia gallinacea 08-1274/3</name>
    <dbReference type="NCBI Taxonomy" id="1143323"/>
    <lineage>
        <taxon>Bacteria</taxon>
        <taxon>Pseudomonadati</taxon>
        <taxon>Chlamydiota</taxon>
        <taxon>Chlamydiia</taxon>
        <taxon>Chlamydiales</taxon>
        <taxon>Chlamydiaceae</taxon>
        <taxon>Chlamydia/Chlamydophila group</taxon>
        <taxon>Chlamydia</taxon>
    </lineage>
</organism>
<proteinExistence type="predicted"/>
<keyword evidence="1" id="KW-1133">Transmembrane helix</keyword>
<dbReference type="EMBL" id="CP015840">
    <property type="protein sequence ID" value="ANG66454.1"/>
    <property type="molecule type" value="Genomic_DNA"/>
</dbReference>
<accession>A0A173DZU5</accession>
<evidence type="ECO:0000313" key="2">
    <source>
        <dbReference type="EMBL" id="ANG66454.1"/>
    </source>
</evidence>
<sequence>MMPTLNTIPPKVDKNKKKIFLELIKAVQQPIIIIIARVKSTTQRIERARLDILNEIMSVKTNVVFVLVGLIIVFSSGKRN</sequence>
<gene>
    <name evidence="2" type="ORF">M787_003915</name>
</gene>
<evidence type="ECO:0000256" key="1">
    <source>
        <dbReference type="SAM" id="Phobius"/>
    </source>
</evidence>
<dbReference type="KEGG" id="cgz:M787_003915"/>
<dbReference type="STRING" id="1143323.M787_003915"/>
<protein>
    <submittedName>
        <fullName evidence="2">Uncharacterized protein</fullName>
    </submittedName>
</protein>
<keyword evidence="1" id="KW-0472">Membrane</keyword>
<name>A0A173DZU5_9CHLA</name>
<dbReference type="AlphaFoldDB" id="A0A173DZU5"/>
<dbReference type="Proteomes" id="UP000019147">
    <property type="component" value="Chromosome"/>
</dbReference>
<keyword evidence="1" id="KW-0812">Transmembrane</keyword>